<keyword evidence="4" id="KW-1185">Reference proteome</keyword>
<dbReference type="PROSITE" id="PS51419">
    <property type="entry name" value="RAB"/>
    <property type="match status" value="1"/>
</dbReference>
<dbReference type="STRING" id="78915.A0A4P9XHE3"/>
<dbReference type="Gene3D" id="3.40.50.300">
    <property type="entry name" value="P-loop containing nucleotide triphosphate hydrolases"/>
    <property type="match status" value="1"/>
</dbReference>
<dbReference type="Proteomes" id="UP000271241">
    <property type="component" value="Unassembled WGS sequence"/>
</dbReference>
<dbReference type="InterPro" id="IPR001806">
    <property type="entry name" value="Small_GTPase"/>
</dbReference>
<evidence type="ECO:0000313" key="4">
    <source>
        <dbReference type="Proteomes" id="UP000271241"/>
    </source>
</evidence>
<dbReference type="SUPFAM" id="SSF52540">
    <property type="entry name" value="P-loop containing nucleoside triphosphate hydrolases"/>
    <property type="match status" value="1"/>
</dbReference>
<dbReference type="PRINTS" id="PR00449">
    <property type="entry name" value="RASTRNSFRMNG"/>
</dbReference>
<dbReference type="EMBL" id="KZ993292">
    <property type="protein sequence ID" value="RKP05058.1"/>
    <property type="molecule type" value="Genomic_DNA"/>
</dbReference>
<name>A0A4P9XHE3_9FUNG</name>
<dbReference type="GO" id="GO:0003924">
    <property type="term" value="F:GTPase activity"/>
    <property type="evidence" value="ECO:0007669"/>
    <property type="project" value="InterPro"/>
</dbReference>
<organism evidence="3 4">
    <name type="scientific">Thamnocephalis sphaerospora</name>
    <dbReference type="NCBI Taxonomy" id="78915"/>
    <lineage>
        <taxon>Eukaryota</taxon>
        <taxon>Fungi</taxon>
        <taxon>Fungi incertae sedis</taxon>
        <taxon>Zoopagomycota</taxon>
        <taxon>Zoopagomycotina</taxon>
        <taxon>Zoopagomycetes</taxon>
        <taxon>Zoopagales</taxon>
        <taxon>Sigmoideomycetaceae</taxon>
        <taxon>Thamnocephalis</taxon>
    </lineage>
</organism>
<dbReference type="GO" id="GO:0005525">
    <property type="term" value="F:GTP binding"/>
    <property type="evidence" value="ECO:0007669"/>
    <property type="project" value="UniProtKB-KW"/>
</dbReference>
<gene>
    <name evidence="3" type="ORF">THASP1DRAFT_20296</name>
</gene>
<accession>A0A4P9XHE3</accession>
<dbReference type="InterPro" id="IPR027417">
    <property type="entry name" value="P-loop_NTPase"/>
</dbReference>
<dbReference type="InterPro" id="IPR005225">
    <property type="entry name" value="Small_GTP-bd"/>
</dbReference>
<dbReference type="FunFam" id="3.40.50.300:FF:001447">
    <property type="entry name" value="Ras-related protein Rab-1B"/>
    <property type="match status" value="1"/>
</dbReference>
<dbReference type="AlphaFoldDB" id="A0A4P9XHE3"/>
<dbReference type="SMART" id="SM00175">
    <property type="entry name" value="RAB"/>
    <property type="match status" value="1"/>
</dbReference>
<keyword evidence="1" id="KW-0547">Nucleotide-binding</keyword>
<evidence type="ECO:0000256" key="2">
    <source>
        <dbReference type="ARBA" id="ARBA00023134"/>
    </source>
</evidence>
<proteinExistence type="predicted"/>
<sequence length="126" mass="13894">MNCVDLKVVLLGAAGVGKSSLVERYLFDRFSDAGCHTTVGAAFGSKNVMVPGVRSPYLMGIWDTAGSERYACMTKMYYRSASAAILCYSLTDHESFRRCRGWAEELRRCEPDCQLFLCGVKADLVA</sequence>
<dbReference type="PROSITE" id="PS51421">
    <property type="entry name" value="RAS"/>
    <property type="match status" value="1"/>
</dbReference>
<feature type="non-terminal residue" evidence="3">
    <location>
        <position position="126"/>
    </location>
</feature>
<reference evidence="4" key="1">
    <citation type="journal article" date="2018" name="Nat. Microbiol.">
        <title>Leveraging single-cell genomics to expand the fungal tree of life.</title>
        <authorList>
            <person name="Ahrendt S.R."/>
            <person name="Quandt C.A."/>
            <person name="Ciobanu D."/>
            <person name="Clum A."/>
            <person name="Salamov A."/>
            <person name="Andreopoulos B."/>
            <person name="Cheng J.F."/>
            <person name="Woyke T."/>
            <person name="Pelin A."/>
            <person name="Henrissat B."/>
            <person name="Reynolds N.K."/>
            <person name="Benny G.L."/>
            <person name="Smith M.E."/>
            <person name="James T.Y."/>
            <person name="Grigoriev I.V."/>
        </authorList>
    </citation>
    <scope>NUCLEOTIDE SEQUENCE [LARGE SCALE GENOMIC DNA]</scope>
    <source>
        <strain evidence="4">RSA 1356</strain>
    </source>
</reference>
<dbReference type="PANTHER" id="PTHR24073">
    <property type="entry name" value="DRAB5-RELATED"/>
    <property type="match status" value="1"/>
</dbReference>
<dbReference type="OrthoDB" id="25896at2759"/>
<dbReference type="NCBIfam" id="TIGR00231">
    <property type="entry name" value="small_GTP"/>
    <property type="match status" value="1"/>
</dbReference>
<dbReference type="SMART" id="SM00173">
    <property type="entry name" value="RAS"/>
    <property type="match status" value="1"/>
</dbReference>
<evidence type="ECO:0000313" key="3">
    <source>
        <dbReference type="EMBL" id="RKP05058.1"/>
    </source>
</evidence>
<dbReference type="Pfam" id="PF00071">
    <property type="entry name" value="Ras"/>
    <property type="match status" value="1"/>
</dbReference>
<protein>
    <submittedName>
        <fullName evidence="3">Small GTPase superfamily</fullName>
    </submittedName>
</protein>
<evidence type="ECO:0000256" key="1">
    <source>
        <dbReference type="ARBA" id="ARBA00022741"/>
    </source>
</evidence>
<keyword evidence="2" id="KW-0342">GTP-binding</keyword>